<feature type="compositionally biased region" description="Gly residues" evidence="1">
    <location>
        <begin position="204"/>
        <end position="217"/>
    </location>
</feature>
<evidence type="ECO:0000313" key="2">
    <source>
        <dbReference type="EMBL" id="PNX90596.1"/>
    </source>
</evidence>
<comment type="caution">
    <text evidence="2">The sequence shown here is derived from an EMBL/GenBank/DDBJ whole genome shotgun (WGS) entry which is preliminary data.</text>
</comment>
<evidence type="ECO:0008006" key="4">
    <source>
        <dbReference type="Google" id="ProtNLM"/>
    </source>
</evidence>
<organism evidence="2 3">
    <name type="scientific">Trifolium pratense</name>
    <name type="common">Red clover</name>
    <dbReference type="NCBI Taxonomy" id="57577"/>
    <lineage>
        <taxon>Eukaryota</taxon>
        <taxon>Viridiplantae</taxon>
        <taxon>Streptophyta</taxon>
        <taxon>Embryophyta</taxon>
        <taxon>Tracheophyta</taxon>
        <taxon>Spermatophyta</taxon>
        <taxon>Magnoliopsida</taxon>
        <taxon>eudicotyledons</taxon>
        <taxon>Gunneridae</taxon>
        <taxon>Pentapetalae</taxon>
        <taxon>rosids</taxon>
        <taxon>fabids</taxon>
        <taxon>Fabales</taxon>
        <taxon>Fabaceae</taxon>
        <taxon>Papilionoideae</taxon>
        <taxon>50 kb inversion clade</taxon>
        <taxon>NPAAA clade</taxon>
        <taxon>Hologalegina</taxon>
        <taxon>IRL clade</taxon>
        <taxon>Trifolieae</taxon>
        <taxon>Trifolium</taxon>
    </lineage>
</organism>
<feature type="region of interest" description="Disordered" evidence="1">
    <location>
        <begin position="246"/>
        <end position="281"/>
    </location>
</feature>
<dbReference type="Pfam" id="PF14223">
    <property type="entry name" value="Retrotran_gag_2"/>
    <property type="match status" value="1"/>
</dbReference>
<feature type="compositionally biased region" description="Polar residues" evidence="1">
    <location>
        <begin position="169"/>
        <end position="184"/>
    </location>
</feature>
<feature type="region of interest" description="Disordered" evidence="1">
    <location>
        <begin position="169"/>
        <end position="234"/>
    </location>
</feature>
<reference evidence="2 3" key="2">
    <citation type="journal article" date="2017" name="Front. Plant Sci.">
        <title>Gene Classification and Mining of Molecular Markers Useful in Red Clover (Trifolium pratense) Breeding.</title>
        <authorList>
            <person name="Istvanek J."/>
            <person name="Dluhosova J."/>
            <person name="Dluhos P."/>
            <person name="Patkova L."/>
            <person name="Nedelnik J."/>
            <person name="Repkova J."/>
        </authorList>
    </citation>
    <scope>NUCLEOTIDE SEQUENCE [LARGE SCALE GENOMIC DNA]</scope>
    <source>
        <strain evidence="3">cv. Tatra</strain>
        <tissue evidence="2">Young leaves</tissue>
    </source>
</reference>
<name>A0A2K3MII6_TRIPR</name>
<feature type="non-terminal residue" evidence="2">
    <location>
        <position position="281"/>
    </location>
</feature>
<accession>A0A2K3MII6</accession>
<evidence type="ECO:0000256" key="1">
    <source>
        <dbReference type="SAM" id="MobiDB-lite"/>
    </source>
</evidence>
<dbReference type="EMBL" id="ASHM01063344">
    <property type="protein sequence ID" value="PNX90596.1"/>
    <property type="molecule type" value="Genomic_DNA"/>
</dbReference>
<sequence>GQHHSWAALFKVQARVHDVLEHIIPPTEEKAIAAYEKAKADDLPLWKRLDAVVLQWIYATVSTDILTSILIDGDSVEHAWKSVADLFQDNKNSRAMYLNKEFTNTSLADFSTTTAYCNRLKSLADQLANVGAPVNEHARSKLALEDTTLSERSKQESSSTVLIANNYSTDAGSSFQTPHHSNNSNGRVKTNKNRNNNKNRNKNSGGGGGGQAGGGRGSNHRGSQASGDGRSMYQQWSQPPWWASMQAPWAIPPCPYPTQPWVRETKPRQPDVLGARPHQQQ</sequence>
<dbReference type="Proteomes" id="UP000236291">
    <property type="component" value="Unassembled WGS sequence"/>
</dbReference>
<dbReference type="PANTHER" id="PTHR47481:SF42">
    <property type="entry name" value="RHO GTPASE-ACTIVATING PROTEIN GACK-LIKE"/>
    <property type="match status" value="1"/>
</dbReference>
<feature type="compositionally biased region" description="Basic residues" evidence="1">
    <location>
        <begin position="189"/>
        <end position="201"/>
    </location>
</feature>
<gene>
    <name evidence="2" type="ORF">L195_g046721</name>
</gene>
<reference evidence="2 3" key="1">
    <citation type="journal article" date="2014" name="Am. J. Bot.">
        <title>Genome assembly and annotation for red clover (Trifolium pratense; Fabaceae).</title>
        <authorList>
            <person name="Istvanek J."/>
            <person name="Jaros M."/>
            <person name="Krenek A."/>
            <person name="Repkova J."/>
        </authorList>
    </citation>
    <scope>NUCLEOTIDE SEQUENCE [LARGE SCALE GENOMIC DNA]</scope>
    <source>
        <strain evidence="3">cv. Tatra</strain>
        <tissue evidence="2">Young leaves</tissue>
    </source>
</reference>
<dbReference type="PANTHER" id="PTHR47481">
    <property type="match status" value="1"/>
</dbReference>
<proteinExistence type="predicted"/>
<feature type="non-terminal residue" evidence="2">
    <location>
        <position position="1"/>
    </location>
</feature>
<evidence type="ECO:0000313" key="3">
    <source>
        <dbReference type="Proteomes" id="UP000236291"/>
    </source>
</evidence>
<protein>
    <recommendedName>
        <fullName evidence="4">Retrovirus-related Pol polyprotein from transposon TNT 1-94</fullName>
    </recommendedName>
</protein>
<dbReference type="AlphaFoldDB" id="A0A2K3MII6"/>